<dbReference type="Gene3D" id="2.130.10.10">
    <property type="entry name" value="YVTN repeat-like/Quinoprotein amine dehydrogenase"/>
    <property type="match status" value="1"/>
</dbReference>
<gene>
    <name evidence="2" type="ORF">AUJ30_00640</name>
</gene>
<dbReference type="Proteomes" id="UP000182693">
    <property type="component" value="Unassembled WGS sequence"/>
</dbReference>
<evidence type="ECO:0000256" key="1">
    <source>
        <dbReference type="SAM" id="Phobius"/>
    </source>
</evidence>
<keyword evidence="1" id="KW-0812">Transmembrane</keyword>
<sequence>MISALVENFKGKRYNTAIMTIRTRRFIFYSFLFLFVVSGLWVIFYSQGWRLNTENCRFNDLFNCSVKLRKTGAVFIETKPKGVVIKIDNKIFQDKSGLIQSGTLITKLSPKNYKIKIEKDGYLSWTKNLRVESGLVTEIPKIILLPEKIEKKIVSTPKPVDNFWINSQQKIVFKNNGTLYYLQDSSPNIKLRGDKFVQWSEDGNKIILQNLKNQNYYLYELGNLSKTLNISAVLNNLQKTSVSEIAFHPLESNRLIVENKNGLYLLDLNRLKLEGVKELVLAWTIKNPTIYYVSQTPKSLLLTDFNLISKTSDTLADLPDNLTAISEISASGNKVAFLTKDGGLYLFNRQDKSLKQIAHSAEKFIFSPDNKKIAFWDKNGKINIYFLEDYQRGLHKKAGEIISLNFYLKEKGSVVKNIFWYKDSGHLLVEYIDTNGKQKVDFIEVDNKSPINKYVLVEGISNSYYEPSSNRLYFTQENNLYFVEF</sequence>
<feature type="transmembrane region" description="Helical" evidence="1">
    <location>
        <begin position="26"/>
        <end position="46"/>
    </location>
</feature>
<evidence type="ECO:0000313" key="3">
    <source>
        <dbReference type="Proteomes" id="UP000182693"/>
    </source>
</evidence>
<dbReference type="SUPFAM" id="SSF82171">
    <property type="entry name" value="DPP6 N-terminal domain-like"/>
    <property type="match status" value="1"/>
</dbReference>
<evidence type="ECO:0008006" key="4">
    <source>
        <dbReference type="Google" id="ProtNLM"/>
    </source>
</evidence>
<protein>
    <recommendedName>
        <fullName evidence="4">PEGA domain-containing protein</fullName>
    </recommendedName>
</protein>
<keyword evidence="1" id="KW-1133">Transmembrane helix</keyword>
<name>A0A1J4XV89_9BACT</name>
<comment type="caution">
    <text evidence="2">The sequence shown here is derived from an EMBL/GenBank/DDBJ whole genome shotgun (WGS) entry which is preliminary data.</text>
</comment>
<dbReference type="EMBL" id="MNWX01000011">
    <property type="protein sequence ID" value="OIO65660.1"/>
    <property type="molecule type" value="Genomic_DNA"/>
</dbReference>
<accession>A0A1J4XV89</accession>
<keyword evidence="1" id="KW-0472">Membrane</keyword>
<reference evidence="2 3" key="1">
    <citation type="journal article" date="2016" name="Environ. Microbiol.">
        <title>Genomic resolution of a cold subsurface aquifer community provides metabolic insights for novel microbes adapted to high CO concentrations.</title>
        <authorList>
            <person name="Probst A.J."/>
            <person name="Castelle C.J."/>
            <person name="Singh A."/>
            <person name="Brown C.T."/>
            <person name="Anantharaman K."/>
            <person name="Sharon I."/>
            <person name="Hug L.A."/>
            <person name="Burstein D."/>
            <person name="Emerson J.B."/>
            <person name="Thomas B.C."/>
            <person name="Banfield J.F."/>
        </authorList>
    </citation>
    <scope>NUCLEOTIDE SEQUENCE [LARGE SCALE GENOMIC DNA]</scope>
    <source>
        <strain evidence="2">CG1_02_39_135</strain>
    </source>
</reference>
<evidence type="ECO:0000313" key="2">
    <source>
        <dbReference type="EMBL" id="OIO65660.1"/>
    </source>
</evidence>
<organism evidence="2 3">
    <name type="scientific">Candidatus Wolfebacteria bacterium CG1_02_39_135</name>
    <dbReference type="NCBI Taxonomy" id="1805425"/>
    <lineage>
        <taxon>Bacteria</taxon>
        <taxon>Candidatus Wolfeibacteriota</taxon>
    </lineage>
</organism>
<dbReference type="InterPro" id="IPR015943">
    <property type="entry name" value="WD40/YVTN_repeat-like_dom_sf"/>
</dbReference>
<dbReference type="STRING" id="1805425.AUJ30_00640"/>
<dbReference type="AlphaFoldDB" id="A0A1J4XV89"/>
<proteinExistence type="predicted"/>